<feature type="active site" description="Charge relay system" evidence="5">
    <location>
        <position position="224"/>
    </location>
</feature>
<evidence type="ECO:0000256" key="4">
    <source>
        <dbReference type="ARBA" id="ARBA00022825"/>
    </source>
</evidence>
<reference evidence="8 9" key="1">
    <citation type="submission" date="2014-09" db="EMBL/GenBank/DDBJ databases">
        <title>Sporocytophaga myxococcoides PG-01 genome sequencing.</title>
        <authorList>
            <person name="Liu L."/>
            <person name="Gao P.J."/>
            <person name="Chen G.J."/>
            <person name="Wang L.S."/>
        </authorList>
    </citation>
    <scope>NUCLEOTIDE SEQUENCE [LARGE SCALE GENOMIC DNA]</scope>
    <source>
        <strain evidence="8 9">PG-01</strain>
    </source>
</reference>
<dbReference type="InterPro" id="IPR044023">
    <property type="entry name" value="Ig_7"/>
</dbReference>
<dbReference type="SUPFAM" id="SSF52743">
    <property type="entry name" value="Subtilisin-like"/>
    <property type="match status" value="1"/>
</dbReference>
<evidence type="ECO:0000256" key="3">
    <source>
        <dbReference type="ARBA" id="ARBA00022801"/>
    </source>
</evidence>
<dbReference type="Pfam" id="PF18911">
    <property type="entry name" value="PKD_4"/>
    <property type="match status" value="1"/>
</dbReference>
<evidence type="ECO:0000313" key="8">
    <source>
        <dbReference type="EMBL" id="GAL86459.1"/>
    </source>
</evidence>
<dbReference type="Proteomes" id="UP000030185">
    <property type="component" value="Unassembled WGS sequence"/>
</dbReference>
<keyword evidence="4 5" id="KW-0720">Serine protease</keyword>
<evidence type="ECO:0000256" key="5">
    <source>
        <dbReference type="PROSITE-ProRule" id="PRU01240"/>
    </source>
</evidence>
<dbReference type="eggNOG" id="COG1404">
    <property type="taxonomic scope" value="Bacteria"/>
</dbReference>
<dbReference type="Gene3D" id="3.40.50.200">
    <property type="entry name" value="Peptidase S8/S53 domain"/>
    <property type="match status" value="1"/>
</dbReference>
<organism evidence="8 9">
    <name type="scientific">Sporocytophaga myxococcoides</name>
    <dbReference type="NCBI Taxonomy" id="153721"/>
    <lineage>
        <taxon>Bacteria</taxon>
        <taxon>Pseudomonadati</taxon>
        <taxon>Bacteroidota</taxon>
        <taxon>Cytophagia</taxon>
        <taxon>Cytophagales</taxon>
        <taxon>Cytophagaceae</taxon>
        <taxon>Sporocytophaga</taxon>
    </lineage>
</organism>
<evidence type="ECO:0000256" key="2">
    <source>
        <dbReference type="ARBA" id="ARBA00022670"/>
    </source>
</evidence>
<accession>A0A098LJ21</accession>
<dbReference type="InterPro" id="IPR036852">
    <property type="entry name" value="Peptidase_S8/S53_dom_sf"/>
</dbReference>
<dbReference type="InterPro" id="IPR000209">
    <property type="entry name" value="Peptidase_S8/S53_dom"/>
</dbReference>
<protein>
    <recommendedName>
        <fullName evidence="7">PKD domain-containing protein</fullName>
    </recommendedName>
</protein>
<dbReference type="GO" id="GO:0006508">
    <property type="term" value="P:proteolysis"/>
    <property type="evidence" value="ECO:0007669"/>
    <property type="project" value="UniProtKB-KW"/>
</dbReference>
<evidence type="ECO:0000313" key="9">
    <source>
        <dbReference type="Proteomes" id="UP000030185"/>
    </source>
</evidence>
<dbReference type="Pfam" id="PF18962">
    <property type="entry name" value="Por_Secre_tail"/>
    <property type="match status" value="1"/>
</dbReference>
<keyword evidence="2 5" id="KW-0645">Protease</keyword>
<comment type="similarity">
    <text evidence="1 5">Belongs to the peptidase S8 family.</text>
</comment>
<dbReference type="PRINTS" id="PR00723">
    <property type="entry name" value="SUBTILISIN"/>
</dbReference>
<dbReference type="InterPro" id="IPR023827">
    <property type="entry name" value="Peptidase_S8_Asp-AS"/>
</dbReference>
<dbReference type="SMART" id="SM00089">
    <property type="entry name" value="PKD"/>
    <property type="match status" value="1"/>
</dbReference>
<dbReference type="NCBIfam" id="TIGR04183">
    <property type="entry name" value="Por_Secre_tail"/>
    <property type="match status" value="1"/>
</dbReference>
<feature type="domain" description="PKD" evidence="7">
    <location>
        <begin position="959"/>
        <end position="1021"/>
    </location>
</feature>
<dbReference type="InterPro" id="IPR013783">
    <property type="entry name" value="Ig-like_fold"/>
</dbReference>
<dbReference type="InterPro" id="IPR026444">
    <property type="entry name" value="Secre_tail"/>
</dbReference>
<dbReference type="InterPro" id="IPR015500">
    <property type="entry name" value="Peptidase_S8_subtilisin-rel"/>
</dbReference>
<gene>
    <name evidence="8" type="ORF">MYP_3688</name>
</gene>
<dbReference type="InterPro" id="IPR035986">
    <property type="entry name" value="PKD_dom_sf"/>
</dbReference>
<dbReference type="Pfam" id="PF19081">
    <property type="entry name" value="Ig_7"/>
    <property type="match status" value="1"/>
</dbReference>
<dbReference type="STRING" id="153721.MYP_3688"/>
<feature type="active site" description="Charge relay system" evidence="5">
    <location>
        <position position="169"/>
    </location>
</feature>
<dbReference type="Gene3D" id="2.60.40.10">
    <property type="entry name" value="Immunoglobulins"/>
    <property type="match status" value="1"/>
</dbReference>
<name>A0A098LJ21_9BACT</name>
<dbReference type="InterPro" id="IPR022409">
    <property type="entry name" value="PKD/Chitinase_dom"/>
</dbReference>
<dbReference type="InterPro" id="IPR000601">
    <property type="entry name" value="PKD_dom"/>
</dbReference>
<feature type="region of interest" description="Disordered" evidence="6">
    <location>
        <begin position="213"/>
        <end position="233"/>
    </location>
</feature>
<evidence type="ECO:0000256" key="1">
    <source>
        <dbReference type="ARBA" id="ARBA00011073"/>
    </source>
</evidence>
<feature type="active site" description="Charge relay system" evidence="5">
    <location>
        <position position="389"/>
    </location>
</feature>
<dbReference type="Pfam" id="PF00082">
    <property type="entry name" value="Peptidase_S8"/>
    <property type="match status" value="1"/>
</dbReference>
<dbReference type="PANTHER" id="PTHR43399">
    <property type="entry name" value="SUBTILISIN-RELATED"/>
    <property type="match status" value="1"/>
</dbReference>
<dbReference type="CDD" id="cd00146">
    <property type="entry name" value="PKD"/>
    <property type="match status" value="1"/>
</dbReference>
<keyword evidence="9" id="KW-1185">Reference proteome</keyword>
<dbReference type="PROSITE" id="PS51892">
    <property type="entry name" value="SUBTILASE"/>
    <property type="match status" value="1"/>
</dbReference>
<dbReference type="PROSITE" id="PS00136">
    <property type="entry name" value="SUBTILASE_ASP"/>
    <property type="match status" value="1"/>
</dbReference>
<dbReference type="SUPFAM" id="SSF49299">
    <property type="entry name" value="PKD domain"/>
    <property type="match status" value="1"/>
</dbReference>
<dbReference type="InterPro" id="IPR051048">
    <property type="entry name" value="Peptidase_S8/S53_subtilisin"/>
</dbReference>
<evidence type="ECO:0000259" key="7">
    <source>
        <dbReference type="PROSITE" id="PS50093"/>
    </source>
</evidence>
<comment type="caution">
    <text evidence="8">The sequence shown here is derived from an EMBL/GenBank/DDBJ whole genome shotgun (WGS) entry which is preliminary data.</text>
</comment>
<keyword evidence="3 5" id="KW-0378">Hydrolase</keyword>
<evidence type="ECO:0000256" key="6">
    <source>
        <dbReference type="SAM" id="MobiDB-lite"/>
    </source>
</evidence>
<sequence length="1104" mass="122562">MKTTAQNQLEIPGISTDKKGRKILRNTINVKLKPGIYDSIRTGKLNLEPELKKILKQAGIREVKALFSDLDIQPDHKRKFSSGIERLHRIHYSADYSIEDMIDLLMRTGYVEYAEPVFVEEMLYLPNDPKAQPYINQNDTSLFYLSRIKAYEAWDIHKGDTNTVIGIIDTGVRPTHEDLKDNIKYNWNDPIDGVDNDNDGYIDNFAGWDLGDNDNNPTASGSPHGTSVASISSATGDNGKGGIGTGFKCKFMPIKASPTNAGGAIAYGYEGLVYAARHGCKVANLSWGGSGAFSQTNQDIINYAALEKDVLIVAAAGNTNKEQDYYPASYDNVMSVAACDTAYSPSAGKLIEIRRLTYSTYVDICAQGINITIASNNGDNAYTRDLGSSYSTPMVAGAAAIVRSKYPQLTAIQAAELLRVTADVMDTFPENLEYKGKMGKGRLNMYRALTDSVSPAIRIAGYKYKGQFGTYTYSGDTATLSFKFINYLQPSSANLDVSLSCDAPYIHVQDNKISIGALNTLEMIEKTDDVFSITIDENAPNNAMIKFRLDFQDPTTNYIDYQYITLLINPDYRVIDTNQISFTVAGNGRHCYSDKDNTRGKGMVYKNSSMIYETGLMIATDKNTVSDCVRSEPYNVDQDFEVTRPINFVKPIHSNEETYAEFQDMRSTGTKVKVKQRTYAWKNNPDDNYVIVEYKIQNASDKTIDTLYTGLFTDWDINEYNYNRADYDYTDNIGYCYNTFLNGLYGGISILTEDNPICFSIDNGNVAGTINPNDNINGFSTQEKFSTLSKGIGRKQAGASGAGYDVSQVVGVSLYNMKANETRTIAFAYVAAKDLYDLKMSSRAARAKYYEIKKSPLPVVQSNYSFCKGQQTDITISPTNGNTFNFYKSPGPPNLLFTGKEFHIENLTKTDTIFISSIDSLFESNLARVALNFHESSQADFSVIPDTVIDINSRVYFVDQSLNSVNRLWDFGNGNNSTASLASYTYDTPGNFDVKLIAENSYGCNDTLIKTITVRVATSINALNDGLVNIYPNPVENYLTLNLSQLSSACTISIVNVLGEEVYTEYLDTQFSNKEVNTRNLTSGVYFLKIVSGNMILTKKFNKL</sequence>
<dbReference type="PANTHER" id="PTHR43399:SF4">
    <property type="entry name" value="CELL WALL-ASSOCIATED PROTEASE"/>
    <property type="match status" value="1"/>
</dbReference>
<dbReference type="AlphaFoldDB" id="A0A098LJ21"/>
<dbReference type="eggNOG" id="COG3291">
    <property type="taxonomic scope" value="Bacteria"/>
</dbReference>
<dbReference type="EMBL" id="BBLT01000008">
    <property type="protein sequence ID" value="GAL86459.1"/>
    <property type="molecule type" value="Genomic_DNA"/>
</dbReference>
<proteinExistence type="inferred from homology"/>
<dbReference type="GO" id="GO:0004252">
    <property type="term" value="F:serine-type endopeptidase activity"/>
    <property type="evidence" value="ECO:0007669"/>
    <property type="project" value="UniProtKB-UniRule"/>
</dbReference>
<dbReference type="PROSITE" id="PS50093">
    <property type="entry name" value="PKD"/>
    <property type="match status" value="1"/>
</dbReference>